<dbReference type="InterPro" id="IPR013096">
    <property type="entry name" value="Cupin_2"/>
</dbReference>
<dbReference type="Pfam" id="PF01381">
    <property type="entry name" value="HTH_3"/>
    <property type="match status" value="1"/>
</dbReference>
<dbReference type="InterPro" id="IPR010982">
    <property type="entry name" value="Lambda_DNA-bd_dom_sf"/>
</dbReference>
<feature type="domain" description="HTH cro/C1-type" evidence="4">
    <location>
        <begin position="12"/>
        <end position="66"/>
    </location>
</feature>
<dbReference type="InterPro" id="IPR001387">
    <property type="entry name" value="Cro/C1-type_HTH"/>
</dbReference>
<reference evidence="5 6" key="1">
    <citation type="submission" date="2015-11" db="EMBL/GenBank/DDBJ databases">
        <title>Genomic analysis of 38 Legionella species identifies large and diverse effector repertoires.</title>
        <authorList>
            <person name="Burstein D."/>
            <person name="Amaro F."/>
            <person name="Zusman T."/>
            <person name="Lifshitz Z."/>
            <person name="Cohen O."/>
            <person name="Gilbert J.A."/>
            <person name="Pupko T."/>
            <person name="Shuman H.A."/>
            <person name="Segal G."/>
        </authorList>
    </citation>
    <scope>NUCLEOTIDE SEQUENCE [LARGE SCALE GENOMIC DNA]</scope>
    <source>
        <strain evidence="5 6">CDC#1442-AUS-E</strain>
    </source>
</reference>
<dbReference type="InterPro" id="IPR050807">
    <property type="entry name" value="TransReg_Diox_bact_type"/>
</dbReference>
<gene>
    <name evidence="5" type="primary">ydcN</name>
    <name evidence="5" type="ORF">Lqui_0734</name>
</gene>
<dbReference type="GO" id="GO:0003700">
    <property type="term" value="F:DNA-binding transcription factor activity"/>
    <property type="evidence" value="ECO:0007669"/>
    <property type="project" value="TreeGrafter"/>
</dbReference>
<proteinExistence type="predicted"/>
<dbReference type="PANTHER" id="PTHR46797">
    <property type="entry name" value="HTH-TYPE TRANSCRIPTIONAL REGULATOR"/>
    <property type="match status" value="1"/>
</dbReference>
<accession>A0A0W0Y5F0</accession>
<dbReference type="SUPFAM" id="SSF51182">
    <property type="entry name" value="RmlC-like cupins"/>
    <property type="match status" value="1"/>
</dbReference>
<evidence type="ECO:0000256" key="2">
    <source>
        <dbReference type="ARBA" id="ARBA00023125"/>
    </source>
</evidence>
<keyword evidence="3" id="KW-0804">Transcription</keyword>
<dbReference type="Pfam" id="PF07883">
    <property type="entry name" value="Cupin_2"/>
    <property type="match status" value="1"/>
</dbReference>
<keyword evidence="1" id="KW-0805">Transcription regulation</keyword>
<dbReference type="SMART" id="SM00530">
    <property type="entry name" value="HTH_XRE"/>
    <property type="match status" value="1"/>
</dbReference>
<dbReference type="CDD" id="cd00093">
    <property type="entry name" value="HTH_XRE"/>
    <property type="match status" value="1"/>
</dbReference>
<dbReference type="CDD" id="cd02209">
    <property type="entry name" value="cupin_XRE_C"/>
    <property type="match status" value="1"/>
</dbReference>
<dbReference type="GO" id="GO:0003677">
    <property type="term" value="F:DNA binding"/>
    <property type="evidence" value="ECO:0007669"/>
    <property type="project" value="UniProtKB-KW"/>
</dbReference>
<dbReference type="PANTHER" id="PTHR46797:SF23">
    <property type="entry name" value="HTH-TYPE TRANSCRIPTIONAL REGULATOR SUTR"/>
    <property type="match status" value="1"/>
</dbReference>
<dbReference type="Gene3D" id="2.60.120.10">
    <property type="entry name" value="Jelly Rolls"/>
    <property type="match status" value="1"/>
</dbReference>
<dbReference type="Gene3D" id="1.10.260.40">
    <property type="entry name" value="lambda repressor-like DNA-binding domains"/>
    <property type="match status" value="1"/>
</dbReference>
<evidence type="ECO:0000313" key="5">
    <source>
        <dbReference type="EMBL" id="KTD51890.1"/>
    </source>
</evidence>
<organism evidence="5 6">
    <name type="scientific">Legionella quinlivanii</name>
    <dbReference type="NCBI Taxonomy" id="45073"/>
    <lineage>
        <taxon>Bacteria</taxon>
        <taxon>Pseudomonadati</taxon>
        <taxon>Pseudomonadota</taxon>
        <taxon>Gammaproteobacteria</taxon>
        <taxon>Legionellales</taxon>
        <taxon>Legionellaceae</taxon>
        <taxon>Legionella</taxon>
    </lineage>
</organism>
<comment type="caution">
    <text evidence="5">The sequence shown here is derived from an EMBL/GenBank/DDBJ whole genome shotgun (WGS) entry which is preliminary data.</text>
</comment>
<dbReference type="SUPFAM" id="SSF47413">
    <property type="entry name" value="lambda repressor-like DNA-binding domains"/>
    <property type="match status" value="1"/>
</dbReference>
<evidence type="ECO:0000256" key="3">
    <source>
        <dbReference type="ARBA" id="ARBA00023163"/>
    </source>
</evidence>
<keyword evidence="2 5" id="KW-0238">DNA-binding</keyword>
<dbReference type="OrthoDB" id="9792093at2"/>
<dbReference type="STRING" id="45073.Lqui_0734"/>
<dbReference type="InterPro" id="IPR011051">
    <property type="entry name" value="RmlC_Cupin_sf"/>
</dbReference>
<dbReference type="GO" id="GO:0005829">
    <property type="term" value="C:cytosol"/>
    <property type="evidence" value="ECO:0007669"/>
    <property type="project" value="TreeGrafter"/>
</dbReference>
<evidence type="ECO:0000259" key="4">
    <source>
        <dbReference type="PROSITE" id="PS50943"/>
    </source>
</evidence>
<dbReference type="AlphaFoldDB" id="A0A0W0Y5F0"/>
<evidence type="ECO:0000313" key="6">
    <source>
        <dbReference type="Proteomes" id="UP000054618"/>
    </source>
</evidence>
<name>A0A0W0Y5F0_9GAMM</name>
<keyword evidence="6" id="KW-1185">Reference proteome</keyword>
<protein>
    <submittedName>
        <fullName evidence="5">DNA-binding transcriptional regulator</fullName>
    </submittedName>
</protein>
<dbReference type="PROSITE" id="PS50943">
    <property type="entry name" value="HTH_CROC1"/>
    <property type="match status" value="1"/>
</dbReference>
<evidence type="ECO:0000256" key="1">
    <source>
        <dbReference type="ARBA" id="ARBA00023015"/>
    </source>
</evidence>
<dbReference type="InterPro" id="IPR014710">
    <property type="entry name" value="RmlC-like_jellyroll"/>
</dbReference>
<sequence>MDELNQRIGIRLRELRQHYGWSLDKAAQETTVSKAMLGQIERFESSPTVATLWKIASGFRVSFSSFLEEPAEESTKLFLEGSTSAWEHSDELIKVTPLFPFDRHLHVEIFKIELLPGCEQHSAGHEPGVIEHVIVIDGALDVLIDQQWKRLNKGEAIRFAADHVHGYRNLSEETVYFHNIIHYPHSAPALEKCV</sequence>
<dbReference type="EMBL" id="LNYS01000006">
    <property type="protein sequence ID" value="KTD51890.1"/>
    <property type="molecule type" value="Genomic_DNA"/>
</dbReference>
<dbReference type="Proteomes" id="UP000054618">
    <property type="component" value="Unassembled WGS sequence"/>
</dbReference>
<dbReference type="PATRIC" id="fig|45073.5.peg.775"/>